<accession>A0AAE4Z637</accession>
<protein>
    <submittedName>
        <fullName evidence="3">CocE/NonD family hydrolase</fullName>
    </submittedName>
</protein>
<dbReference type="InterPro" id="IPR050585">
    <property type="entry name" value="Xaa-Pro_dipeptidyl-ppase/CocE"/>
</dbReference>
<dbReference type="Gene3D" id="2.60.120.260">
    <property type="entry name" value="Galactose-binding domain-like"/>
    <property type="match status" value="1"/>
</dbReference>
<gene>
    <name evidence="3" type="ORF">GWO12_01205</name>
</gene>
<evidence type="ECO:0000259" key="2">
    <source>
        <dbReference type="SMART" id="SM00939"/>
    </source>
</evidence>
<dbReference type="SMART" id="SM00939">
    <property type="entry name" value="PepX_C"/>
    <property type="match status" value="1"/>
</dbReference>
<dbReference type="EMBL" id="JAACAK010000010">
    <property type="protein sequence ID" value="NIR73723.1"/>
    <property type="molecule type" value="Genomic_DNA"/>
</dbReference>
<comment type="caution">
    <text evidence="3">The sequence shown here is derived from an EMBL/GenBank/DDBJ whole genome shotgun (WGS) entry which is preliminary data.</text>
</comment>
<evidence type="ECO:0000313" key="3">
    <source>
        <dbReference type="EMBL" id="NIR73723.1"/>
    </source>
</evidence>
<dbReference type="PANTHER" id="PTHR43056:SF10">
    <property type="entry name" value="COCE_NOND FAMILY, PUTATIVE (AFU_ORTHOLOGUE AFUA_7G00600)-RELATED"/>
    <property type="match status" value="1"/>
</dbReference>
<dbReference type="InterPro" id="IPR008979">
    <property type="entry name" value="Galactose-bd-like_sf"/>
</dbReference>
<dbReference type="InterPro" id="IPR000383">
    <property type="entry name" value="Xaa-Pro-like_dom"/>
</dbReference>
<dbReference type="Gene3D" id="1.10.3020.10">
    <property type="entry name" value="alpha-amino acid ester hydrolase ( Helical cap domain)"/>
    <property type="match status" value="1"/>
</dbReference>
<dbReference type="Proteomes" id="UP000702544">
    <property type="component" value="Unassembled WGS sequence"/>
</dbReference>
<evidence type="ECO:0000256" key="1">
    <source>
        <dbReference type="ARBA" id="ARBA00022801"/>
    </source>
</evidence>
<dbReference type="PANTHER" id="PTHR43056">
    <property type="entry name" value="PEPTIDASE S9 PROLYL OLIGOPEPTIDASE"/>
    <property type="match status" value="1"/>
</dbReference>
<evidence type="ECO:0000313" key="4">
    <source>
        <dbReference type="Proteomes" id="UP000702544"/>
    </source>
</evidence>
<dbReference type="AlphaFoldDB" id="A0AAE4Z637"/>
<dbReference type="SUPFAM" id="SSF53474">
    <property type="entry name" value="alpha/beta-Hydrolases"/>
    <property type="match status" value="1"/>
</dbReference>
<proteinExistence type="predicted"/>
<dbReference type="InterPro" id="IPR013736">
    <property type="entry name" value="Xaa-Pro_dipept_C"/>
</dbReference>
<feature type="domain" description="Xaa-Pro dipeptidyl-peptidase C-terminal" evidence="2">
    <location>
        <begin position="321"/>
        <end position="569"/>
    </location>
</feature>
<dbReference type="InterPro" id="IPR005674">
    <property type="entry name" value="CocE/Ser_esterase"/>
</dbReference>
<reference evidence="3 4" key="1">
    <citation type="submission" date="2020-01" db="EMBL/GenBank/DDBJ databases">
        <title>Genomes assembled from Gulf of Kutch pelagic sediment metagenomes.</title>
        <authorList>
            <person name="Chandrashekar M."/>
            <person name="Mahajan M.S."/>
            <person name="Dave K.J."/>
            <person name="Vatsa P."/>
            <person name="Nathani N.M."/>
        </authorList>
    </citation>
    <scope>NUCLEOTIDE SEQUENCE [LARGE SCALE GENOMIC DNA]</scope>
    <source>
        <strain evidence="3">KS3-K002</strain>
    </source>
</reference>
<dbReference type="InterPro" id="IPR029058">
    <property type="entry name" value="AB_hydrolase_fold"/>
</dbReference>
<sequence>MMQVSKSVLTLAILSTITCQPSTSQPVDGTVFIPMRDGVRLATDLYVPEAGEPPYPVILIRTPYNKSWLAGYGQYYSRSGYVVAIQDVRGRWASEGHWEPFLHEGYDGFDTIEWLGTREWSTGKVGMVGGSYSGTIQFAAAVQKPPHLVTIVPNVAPAMPYHNIPREGGALALGWAVRWTDIMENARTGRELQAKLERSIVEDWSEPLAGLPVIELDRTVVGHEVSYFRDWIHHRPGDDYWEPVSYLSALEEVEIPVFLQSGWFDPGTRGARLAFRRLVRGGNPHVRLVLGPWAHGDRGTRYLNGVDMGAAAERDLMAEYRRWFDFWLTTDARDAPNAPGVELYVMGSNHWLSGVRYPLEGTSFRPLYLAGSPGGDAHGRLEWDEPVGLDAFDTFTYDPGEPTPSFHAALKRGTLDEYRARVDTGSDVLVYESEPLDAPLDIVGPIEARLYASSSAKDTDWTATLYGLTSTGDVRVLGLTFGITRARYRDSLATPSLLEPGTVYPFVIDLGHTAVTVQAGERLRLEIASAAFPEFSRNLNTGGHNELETDWVPAHQRVYRDSGRASQLLLPIIERR</sequence>
<dbReference type="SUPFAM" id="SSF49785">
    <property type="entry name" value="Galactose-binding domain-like"/>
    <property type="match status" value="1"/>
</dbReference>
<dbReference type="GO" id="GO:0008239">
    <property type="term" value="F:dipeptidyl-peptidase activity"/>
    <property type="evidence" value="ECO:0007669"/>
    <property type="project" value="InterPro"/>
</dbReference>
<dbReference type="Gene3D" id="3.40.50.1820">
    <property type="entry name" value="alpha/beta hydrolase"/>
    <property type="match status" value="1"/>
</dbReference>
<name>A0AAE4Z637_9BACT</name>
<keyword evidence="1 3" id="KW-0378">Hydrolase</keyword>
<organism evidence="3 4">
    <name type="scientific">Candidatus Kutchimonas denitrificans</name>
    <dbReference type="NCBI Taxonomy" id="3056748"/>
    <lineage>
        <taxon>Bacteria</taxon>
        <taxon>Pseudomonadati</taxon>
        <taxon>Gemmatimonadota</taxon>
        <taxon>Gemmatimonadia</taxon>
        <taxon>Candidatus Palauibacterales</taxon>
        <taxon>Candidatus Palauibacteraceae</taxon>
        <taxon>Candidatus Kutchimonas</taxon>
    </lineage>
</organism>
<dbReference type="Pfam" id="PF08530">
    <property type="entry name" value="PepX_C"/>
    <property type="match status" value="1"/>
</dbReference>
<dbReference type="NCBIfam" id="TIGR00976">
    <property type="entry name" value="CocE_NonD"/>
    <property type="match status" value="1"/>
</dbReference>
<dbReference type="Pfam" id="PF02129">
    <property type="entry name" value="Peptidase_S15"/>
    <property type="match status" value="1"/>
</dbReference>